<gene>
    <name evidence="3" type="ORF">METZ01_LOCUS325848</name>
</gene>
<dbReference type="AlphaFoldDB" id="A0A382PHW5"/>
<feature type="non-terminal residue" evidence="3">
    <location>
        <position position="1"/>
    </location>
</feature>
<proteinExistence type="predicted"/>
<dbReference type="SUPFAM" id="SSF52058">
    <property type="entry name" value="L domain-like"/>
    <property type="match status" value="1"/>
</dbReference>
<dbReference type="PANTHER" id="PTHR48051:SF1">
    <property type="entry name" value="RAS SUPPRESSOR PROTEIN 1"/>
    <property type="match status" value="1"/>
</dbReference>
<dbReference type="InterPro" id="IPR032675">
    <property type="entry name" value="LRR_dom_sf"/>
</dbReference>
<accession>A0A382PHW5</accession>
<dbReference type="InterPro" id="IPR050216">
    <property type="entry name" value="LRR_domain-containing"/>
</dbReference>
<dbReference type="EMBL" id="UINC01107539">
    <property type="protein sequence ID" value="SVC72994.1"/>
    <property type="molecule type" value="Genomic_DNA"/>
</dbReference>
<evidence type="ECO:0000256" key="2">
    <source>
        <dbReference type="ARBA" id="ARBA00022737"/>
    </source>
</evidence>
<keyword evidence="1" id="KW-0433">Leucine-rich repeat</keyword>
<sequence length="343" mass="38642">TGFDLSNNFLCPPYMECIENPSYQDTQNCDITARLDSEAGNDNIRDNRVISPVLTPADNLNLEHFRNDLYVLQGFIAQNESLKGQHPLEIGRQKWEDMRLVSLDLSDKALTAIPTSICSILPSLKTFDLSNNAICSPYPQCIEYIAQQDMGSCGKYACPDGYEEIDGECYAAEHIVFLQALIDSNTSLAGLEPLQTAQEPAYQQWKNGRLDRLILSGRGLTNIPESICSIYSDFSVFDISDNSICPSYPTCIENVGYQNTADCSQFLCLDGYGSFDESCYYHEDIQVLIDFTMVNPSIENYHPLMLGYQTWKDSRLQLLYLDGLDIIAIPESIQNLNRLKYLN</sequence>
<protein>
    <submittedName>
        <fullName evidence="3">Uncharacterized protein</fullName>
    </submittedName>
</protein>
<feature type="non-terminal residue" evidence="3">
    <location>
        <position position="343"/>
    </location>
</feature>
<keyword evidence="2" id="KW-0677">Repeat</keyword>
<evidence type="ECO:0000313" key="3">
    <source>
        <dbReference type="EMBL" id="SVC72994.1"/>
    </source>
</evidence>
<evidence type="ECO:0000256" key="1">
    <source>
        <dbReference type="ARBA" id="ARBA00022614"/>
    </source>
</evidence>
<reference evidence="3" key="1">
    <citation type="submission" date="2018-05" db="EMBL/GenBank/DDBJ databases">
        <authorList>
            <person name="Lanie J.A."/>
            <person name="Ng W.-L."/>
            <person name="Kazmierczak K.M."/>
            <person name="Andrzejewski T.M."/>
            <person name="Davidsen T.M."/>
            <person name="Wayne K.J."/>
            <person name="Tettelin H."/>
            <person name="Glass J.I."/>
            <person name="Rusch D."/>
            <person name="Podicherti R."/>
            <person name="Tsui H.-C.T."/>
            <person name="Winkler M.E."/>
        </authorList>
    </citation>
    <scope>NUCLEOTIDE SEQUENCE</scope>
</reference>
<name>A0A382PHW5_9ZZZZ</name>
<dbReference type="PANTHER" id="PTHR48051">
    <property type="match status" value="1"/>
</dbReference>
<organism evidence="3">
    <name type="scientific">marine metagenome</name>
    <dbReference type="NCBI Taxonomy" id="408172"/>
    <lineage>
        <taxon>unclassified sequences</taxon>
        <taxon>metagenomes</taxon>
        <taxon>ecological metagenomes</taxon>
    </lineage>
</organism>
<dbReference type="Gene3D" id="3.80.10.10">
    <property type="entry name" value="Ribonuclease Inhibitor"/>
    <property type="match status" value="2"/>
</dbReference>
<dbReference type="GO" id="GO:0005737">
    <property type="term" value="C:cytoplasm"/>
    <property type="evidence" value="ECO:0007669"/>
    <property type="project" value="TreeGrafter"/>
</dbReference>